<dbReference type="EMBL" id="AMZQ01000009">
    <property type="protein sequence ID" value="EKU10982.1"/>
    <property type="molecule type" value="Genomic_DNA"/>
</dbReference>
<dbReference type="Proteomes" id="UP000011939">
    <property type="component" value="Unassembled WGS sequence"/>
</dbReference>
<accession>M5IF01</accession>
<feature type="domain" description="DUF5675" evidence="1">
    <location>
        <begin position="5"/>
        <end position="123"/>
    </location>
</feature>
<sequence length="137" mass="15440">MKLIIRRYKNIDDGTIGKFELVGVNTVLMTGYTLESAGPDTTARGKDRRIPAGLYSVVWHKSPKFNRVVPVLYNEQVPKDRYIEIHAGNYPKHTEGCILVGKWANDEGVFESVKTLEALLSFIQGKDLEVEILNEFG</sequence>
<gene>
    <name evidence="2" type="ORF">CSUNSWCD_2478</name>
</gene>
<reference evidence="2 3" key="1">
    <citation type="journal article" date="2013" name="Genome Announc.">
        <title>Genome Sequence of Campylobacter showae UNSWCD, Isolated from a Patient with Crohn's Disease.</title>
        <authorList>
            <person name="Tay A.P."/>
            <person name="Kaakoush N.O."/>
            <person name="Deshpande N.P."/>
            <person name="Chen Z."/>
            <person name="Mitchell H."/>
            <person name="Wilkins M.R."/>
        </authorList>
    </citation>
    <scope>NUCLEOTIDE SEQUENCE [LARGE SCALE GENOMIC DNA]</scope>
    <source>
        <strain evidence="2 3">CSUNSWCD</strain>
    </source>
</reference>
<dbReference type="InterPro" id="IPR043732">
    <property type="entry name" value="DUF5675"/>
</dbReference>
<comment type="caution">
    <text evidence="2">The sequence shown here is derived from an EMBL/GenBank/DDBJ whole genome shotgun (WGS) entry which is preliminary data.</text>
</comment>
<dbReference type="OrthoDB" id="1036575at2"/>
<dbReference type="AlphaFoldDB" id="M5IF01"/>
<evidence type="ECO:0000313" key="3">
    <source>
        <dbReference type="Proteomes" id="UP000011939"/>
    </source>
</evidence>
<evidence type="ECO:0000313" key="2">
    <source>
        <dbReference type="EMBL" id="EKU10982.1"/>
    </source>
</evidence>
<organism evidence="2 3">
    <name type="scientific">Campylobacter showae CSUNSWCD</name>
    <dbReference type="NCBI Taxonomy" id="1244083"/>
    <lineage>
        <taxon>Bacteria</taxon>
        <taxon>Pseudomonadati</taxon>
        <taxon>Campylobacterota</taxon>
        <taxon>Epsilonproteobacteria</taxon>
        <taxon>Campylobacterales</taxon>
        <taxon>Campylobacteraceae</taxon>
        <taxon>Campylobacter</taxon>
    </lineage>
</organism>
<dbReference type="Pfam" id="PF18925">
    <property type="entry name" value="DUF5675"/>
    <property type="match status" value="1"/>
</dbReference>
<dbReference type="PATRIC" id="fig|1244083.3.peg.1729"/>
<dbReference type="eggNOG" id="ENOG5032UDK">
    <property type="taxonomic scope" value="Bacteria"/>
</dbReference>
<evidence type="ECO:0000259" key="1">
    <source>
        <dbReference type="Pfam" id="PF18925"/>
    </source>
</evidence>
<dbReference type="RefSeq" id="WP_009495313.1">
    <property type="nucleotide sequence ID" value="NZ_AMZQ01000009.1"/>
</dbReference>
<dbReference type="STRING" id="1244083.CSUNSWCD_2478"/>
<name>M5IF01_9BACT</name>
<proteinExistence type="predicted"/>
<protein>
    <recommendedName>
        <fullName evidence="1">DUF5675 domain-containing protein</fullName>
    </recommendedName>
</protein>